<keyword evidence="10" id="KW-0406">Ion transport</keyword>
<dbReference type="CDD" id="cd13138">
    <property type="entry name" value="MATE_yoeA_like"/>
    <property type="match status" value="1"/>
</dbReference>
<feature type="transmembrane region" description="Helical" evidence="13">
    <location>
        <begin position="391"/>
        <end position="415"/>
    </location>
</feature>
<feature type="transmembrane region" description="Helical" evidence="13">
    <location>
        <begin position="66"/>
        <end position="86"/>
    </location>
</feature>
<dbReference type="GO" id="GO:0015297">
    <property type="term" value="F:antiporter activity"/>
    <property type="evidence" value="ECO:0007669"/>
    <property type="project" value="UniProtKB-KW"/>
</dbReference>
<evidence type="ECO:0000256" key="8">
    <source>
        <dbReference type="ARBA" id="ARBA00022692"/>
    </source>
</evidence>
<reference evidence="14 15" key="1">
    <citation type="submission" date="2016-11" db="EMBL/GenBank/DDBJ databases">
        <title>Description of two novel members of the family Erysipelotrichaceae: Ileibacterium lipovorans gen. nov., sp. nov. and Dubosiella newyorkensis, gen. nov., sp. nov.</title>
        <authorList>
            <person name="Cox L.M."/>
            <person name="Sohn J."/>
            <person name="Tyrrell K.L."/>
            <person name="Citron D.M."/>
            <person name="Lawson P.A."/>
            <person name="Patel N.B."/>
            <person name="Iizumi T."/>
            <person name="Perez-Perez G.I."/>
            <person name="Goldstein E.J."/>
            <person name="Blaser M.J."/>
        </authorList>
    </citation>
    <scope>NUCLEOTIDE SEQUENCE [LARGE SCALE GENOMIC DNA]</scope>
    <source>
        <strain evidence="14 15">NYU-BL-K8</strain>
    </source>
</reference>
<keyword evidence="7" id="KW-1003">Cell membrane</keyword>
<evidence type="ECO:0000256" key="5">
    <source>
        <dbReference type="ARBA" id="ARBA00022448"/>
    </source>
</evidence>
<gene>
    <name evidence="14" type="ORF">BO223_03560</name>
</gene>
<keyword evidence="8 13" id="KW-0812">Transmembrane</keyword>
<comment type="function">
    <text evidence="1">Multidrug efflux pump.</text>
</comment>
<evidence type="ECO:0000313" key="14">
    <source>
        <dbReference type="EMBL" id="OLU45842.1"/>
    </source>
</evidence>
<dbReference type="GO" id="GO:0005886">
    <property type="term" value="C:plasma membrane"/>
    <property type="evidence" value="ECO:0007669"/>
    <property type="project" value="UniProtKB-SubCell"/>
</dbReference>
<feature type="transmembrane region" description="Helical" evidence="13">
    <location>
        <begin position="175"/>
        <end position="198"/>
    </location>
</feature>
<sequence length="461" mass="48902">MNESSAHPGSTMLQGPVWNRILLFALPVAATGMLEQLFNASDIAIVGSFAQTGRTEAVAAVGANSPIVGLLVNFFVGIALGANVVIAQAVGQRKPKTIEQAVQTSLLLAIACGLATTLIGEAVIGTGLSLMNIPADVYPHALQYMRIYLAGMPAILLYNFEASVFRSIGETKTPLLTLAVSGVINVILNLFFVIVVHLSVAGVAIATVIANVISSLILLAILLKTDKPIRLSLHDLHPSRAVAARILRIGLPAGLQSSVFAIANIIIQTAINSLGTVVMAASSAAFNVEIFCYYVLNSFTQACTTFVSQNYGAGQFERCRKILGVSIAEGILATVLSIALVLSCGRSLLAIFNSSPQVIENGYWRMMIVFAGYVFSVLYESFSGYLRGFGISLVPALLTVLGVCGVRLVWVFAVFPQHPTFPFLMLCFPISLGVTALLMAGAVFHCRPAAKEQVLHEMAAQ</sequence>
<comment type="caution">
    <text evidence="14">The sequence shown here is derived from an EMBL/GenBank/DDBJ whole genome shotgun (WGS) entry which is preliminary data.</text>
</comment>
<dbReference type="AlphaFoldDB" id="A0A1Q9YLL4"/>
<dbReference type="NCBIfam" id="TIGR00797">
    <property type="entry name" value="matE"/>
    <property type="match status" value="1"/>
</dbReference>
<feature type="transmembrane region" description="Helical" evidence="13">
    <location>
        <begin position="273"/>
        <end position="296"/>
    </location>
</feature>
<dbReference type="InterPro" id="IPR048279">
    <property type="entry name" value="MdtK-like"/>
</dbReference>
<dbReference type="InterPro" id="IPR002528">
    <property type="entry name" value="MATE_fam"/>
</dbReference>
<keyword evidence="9 13" id="KW-1133">Transmembrane helix</keyword>
<feature type="transmembrane region" description="Helical" evidence="13">
    <location>
        <begin position="421"/>
        <end position="444"/>
    </location>
</feature>
<dbReference type="PANTHER" id="PTHR43298:SF2">
    <property type="entry name" value="FMN_FAD EXPORTER YEEO-RELATED"/>
    <property type="match status" value="1"/>
</dbReference>
<evidence type="ECO:0000256" key="3">
    <source>
        <dbReference type="ARBA" id="ARBA00010199"/>
    </source>
</evidence>
<dbReference type="GO" id="GO:0042910">
    <property type="term" value="F:xenobiotic transmembrane transporter activity"/>
    <property type="evidence" value="ECO:0007669"/>
    <property type="project" value="InterPro"/>
</dbReference>
<comment type="similarity">
    <text evidence="3">Belongs to the multi antimicrobial extrusion (MATE) (TC 2.A.66.1) family.</text>
</comment>
<keyword evidence="11 13" id="KW-0472">Membrane</keyword>
<evidence type="ECO:0000256" key="6">
    <source>
        <dbReference type="ARBA" id="ARBA00022449"/>
    </source>
</evidence>
<evidence type="ECO:0000256" key="10">
    <source>
        <dbReference type="ARBA" id="ARBA00023065"/>
    </source>
</evidence>
<evidence type="ECO:0000256" key="11">
    <source>
        <dbReference type="ARBA" id="ARBA00023136"/>
    </source>
</evidence>
<dbReference type="InterPro" id="IPR050222">
    <property type="entry name" value="MATE_MdtK"/>
</dbReference>
<evidence type="ECO:0000256" key="9">
    <source>
        <dbReference type="ARBA" id="ARBA00022989"/>
    </source>
</evidence>
<dbReference type="Pfam" id="PF01554">
    <property type="entry name" value="MatE"/>
    <property type="match status" value="2"/>
</dbReference>
<evidence type="ECO:0000256" key="4">
    <source>
        <dbReference type="ARBA" id="ARBA00020268"/>
    </source>
</evidence>
<name>A0A1Q9YLL4_9FIRM</name>
<feature type="transmembrane region" description="Helical" evidence="13">
    <location>
        <begin position="147"/>
        <end position="168"/>
    </location>
</feature>
<organism evidence="14 15">
    <name type="scientific">Faecalibaculum rodentium</name>
    <dbReference type="NCBI Taxonomy" id="1702221"/>
    <lineage>
        <taxon>Bacteria</taxon>
        <taxon>Bacillati</taxon>
        <taxon>Bacillota</taxon>
        <taxon>Erysipelotrichia</taxon>
        <taxon>Erysipelotrichales</taxon>
        <taxon>Erysipelotrichaceae</taxon>
        <taxon>Faecalibaculum</taxon>
    </lineage>
</organism>
<dbReference type="RefSeq" id="WP_075884952.1">
    <property type="nucleotide sequence ID" value="NZ_MPJZ01000042.1"/>
</dbReference>
<feature type="transmembrane region" description="Helical" evidence="13">
    <location>
        <begin position="204"/>
        <end position="225"/>
    </location>
</feature>
<keyword evidence="5" id="KW-0813">Transport</keyword>
<protein>
    <recommendedName>
        <fullName evidence="4">Probable multidrug resistance protein NorM</fullName>
    </recommendedName>
    <alternativeName>
        <fullName evidence="12">Multidrug-efflux transporter</fullName>
    </alternativeName>
</protein>
<evidence type="ECO:0000313" key="15">
    <source>
        <dbReference type="Proteomes" id="UP000186758"/>
    </source>
</evidence>
<evidence type="ECO:0000256" key="13">
    <source>
        <dbReference type="SAM" id="Phobius"/>
    </source>
</evidence>
<comment type="subcellular location">
    <subcellularLocation>
        <location evidence="2">Cell membrane</location>
        <topology evidence="2">Multi-pass membrane protein</topology>
    </subcellularLocation>
</comment>
<dbReference type="EMBL" id="MPJZ01000042">
    <property type="protein sequence ID" value="OLU45842.1"/>
    <property type="molecule type" value="Genomic_DNA"/>
</dbReference>
<feature type="transmembrane region" description="Helical" evidence="13">
    <location>
        <begin position="106"/>
        <end position="127"/>
    </location>
</feature>
<dbReference type="GO" id="GO:0006811">
    <property type="term" value="P:monoatomic ion transport"/>
    <property type="evidence" value="ECO:0007669"/>
    <property type="project" value="UniProtKB-KW"/>
</dbReference>
<feature type="transmembrane region" description="Helical" evidence="13">
    <location>
        <begin position="322"/>
        <end position="342"/>
    </location>
</feature>
<keyword evidence="6" id="KW-0050">Antiport</keyword>
<dbReference type="PANTHER" id="PTHR43298">
    <property type="entry name" value="MULTIDRUG RESISTANCE PROTEIN NORM-RELATED"/>
    <property type="match status" value="1"/>
</dbReference>
<dbReference type="Proteomes" id="UP000186758">
    <property type="component" value="Unassembled WGS sequence"/>
</dbReference>
<evidence type="ECO:0000256" key="1">
    <source>
        <dbReference type="ARBA" id="ARBA00003408"/>
    </source>
</evidence>
<dbReference type="PIRSF" id="PIRSF006603">
    <property type="entry name" value="DinF"/>
    <property type="match status" value="1"/>
</dbReference>
<accession>A0A1Q9YLL4</accession>
<feature type="transmembrane region" description="Helical" evidence="13">
    <location>
        <begin position="246"/>
        <end position="267"/>
    </location>
</feature>
<feature type="transmembrane region" description="Helical" evidence="13">
    <location>
        <begin position="362"/>
        <end position="379"/>
    </location>
</feature>
<evidence type="ECO:0000256" key="12">
    <source>
        <dbReference type="ARBA" id="ARBA00031636"/>
    </source>
</evidence>
<proteinExistence type="inferred from homology"/>
<evidence type="ECO:0000256" key="7">
    <source>
        <dbReference type="ARBA" id="ARBA00022475"/>
    </source>
</evidence>
<evidence type="ECO:0000256" key="2">
    <source>
        <dbReference type="ARBA" id="ARBA00004651"/>
    </source>
</evidence>